<dbReference type="Pfam" id="PF07980">
    <property type="entry name" value="SusD_RagB"/>
    <property type="match status" value="1"/>
</dbReference>
<dbReference type="SUPFAM" id="SSF48452">
    <property type="entry name" value="TPR-like"/>
    <property type="match status" value="1"/>
</dbReference>
<reference evidence="11 12" key="1">
    <citation type="submission" date="2018-08" db="EMBL/GenBank/DDBJ databases">
        <title>A genome reference for cultivated species of the human gut microbiota.</title>
        <authorList>
            <person name="Zou Y."/>
            <person name="Xue W."/>
            <person name="Luo G."/>
        </authorList>
    </citation>
    <scope>NUCLEOTIDE SEQUENCE [LARGE SCALE GENOMIC DNA]</scope>
    <source>
        <strain evidence="10 11">AF14-6AC</strain>
        <strain evidence="9 12">AF16-14</strain>
    </source>
</reference>
<dbReference type="EMBL" id="QRYC01000002">
    <property type="protein sequence ID" value="RGU58517.1"/>
    <property type="molecule type" value="Genomic_DNA"/>
</dbReference>
<comment type="caution">
    <text evidence="10">The sequence shown here is derived from an EMBL/GenBank/DDBJ whole genome shotgun (WGS) entry which is preliminary data.</text>
</comment>
<gene>
    <name evidence="10" type="ORF">DWW24_07020</name>
    <name evidence="9" type="ORF">DWW57_02040</name>
</gene>
<evidence type="ECO:0000259" key="7">
    <source>
        <dbReference type="Pfam" id="PF07980"/>
    </source>
</evidence>
<feature type="chain" id="PRO_5036030200" evidence="6">
    <location>
        <begin position="24"/>
        <end position="625"/>
    </location>
</feature>
<dbReference type="AlphaFoldDB" id="A0A1Y3ZV79"/>
<keyword evidence="4" id="KW-0472">Membrane</keyword>
<dbReference type="Gene3D" id="1.25.40.390">
    <property type="match status" value="1"/>
</dbReference>
<keyword evidence="5" id="KW-0998">Cell outer membrane</keyword>
<proteinExistence type="inferred from homology"/>
<dbReference type="InterPro" id="IPR033985">
    <property type="entry name" value="SusD-like_N"/>
</dbReference>
<evidence type="ECO:0000313" key="9">
    <source>
        <dbReference type="EMBL" id="RGU58517.1"/>
    </source>
</evidence>
<evidence type="ECO:0000256" key="4">
    <source>
        <dbReference type="ARBA" id="ARBA00023136"/>
    </source>
</evidence>
<feature type="signal peptide" evidence="6">
    <location>
        <begin position="1"/>
        <end position="23"/>
    </location>
</feature>
<dbReference type="InterPro" id="IPR012944">
    <property type="entry name" value="SusD_RagB_dom"/>
</dbReference>
<comment type="similarity">
    <text evidence="2">Belongs to the SusD family.</text>
</comment>
<evidence type="ECO:0000256" key="3">
    <source>
        <dbReference type="ARBA" id="ARBA00022729"/>
    </source>
</evidence>
<evidence type="ECO:0000256" key="6">
    <source>
        <dbReference type="SAM" id="SignalP"/>
    </source>
</evidence>
<dbReference type="EMBL" id="QRYW01000012">
    <property type="protein sequence ID" value="RGV27599.1"/>
    <property type="molecule type" value="Genomic_DNA"/>
</dbReference>
<dbReference type="InterPro" id="IPR011990">
    <property type="entry name" value="TPR-like_helical_dom_sf"/>
</dbReference>
<feature type="domain" description="SusD-like N-terminal" evidence="8">
    <location>
        <begin position="26"/>
        <end position="227"/>
    </location>
</feature>
<evidence type="ECO:0000256" key="5">
    <source>
        <dbReference type="ARBA" id="ARBA00023237"/>
    </source>
</evidence>
<name>A0A1Y3ZV79_9BACT</name>
<sequence length="625" mass="71634">MKIMKSKILFYIAVGLAFLTVSCDSYLDKEPDDMQTIEGVFAKRSTTEQYLANAYAYLPEQYDAVCIVPPMYGWPFVPASDEAEWGAVRVYAFMQNGTLSASNPSLNFWTPLYRGIRETNVFLEHVGECKELEDGELEAWTAEARYINVMCHYWLAMIYGPIVLVKNEIIDVNSTIYRERDSWEDCVKWICDELEAVAYELPPTQGDTYKGKPTRGAALAYRSRLLLYTASPLFNGNAYFSSVKKKDGTALFPTTKDPEKWRVAANAAKNFIDMCEDGSLPHQLLTGSDEENAKGKTYKRVFIEAWNSELIDAEFPGANNTYYVYLLEQGPAPNGDRFLNGHATNCATQFQVDAYAMENGRYPITGYNNDGSPVIDEESGYTESGFSTFTVPTFDLDYKGFTSEMFNMYKNREPRFYASIFYNEGVWPNTVTDKPVYINKYGTDGSNSSDYNRTGYLITKFVHPGSTLNPYNLNFERSWSNFRYAEILLNYVEAKIELGELDDEVLGYWNAVRNRGGVPDIETVYPDVKSDQNLARDLIHRERQVEFAFENIRWFDANRWKIATETNHGKTYGMNVNISSKNALRSEYYQRTAFETRVFLERQYLQPIPQTAIMKNPDLKQNPGW</sequence>
<evidence type="ECO:0000256" key="1">
    <source>
        <dbReference type="ARBA" id="ARBA00004442"/>
    </source>
</evidence>
<keyword evidence="3 6" id="KW-0732">Signal</keyword>
<accession>A0A1Y3ZV79</accession>
<evidence type="ECO:0000256" key="2">
    <source>
        <dbReference type="ARBA" id="ARBA00006275"/>
    </source>
</evidence>
<evidence type="ECO:0000313" key="12">
    <source>
        <dbReference type="Proteomes" id="UP000284243"/>
    </source>
</evidence>
<evidence type="ECO:0000313" key="11">
    <source>
        <dbReference type="Proteomes" id="UP000283426"/>
    </source>
</evidence>
<dbReference type="Proteomes" id="UP000284243">
    <property type="component" value="Unassembled WGS sequence"/>
</dbReference>
<dbReference type="Proteomes" id="UP000283426">
    <property type="component" value="Unassembled WGS sequence"/>
</dbReference>
<organism evidence="10 11">
    <name type="scientific">Odoribacter splanchnicus</name>
    <dbReference type="NCBI Taxonomy" id="28118"/>
    <lineage>
        <taxon>Bacteria</taxon>
        <taxon>Pseudomonadati</taxon>
        <taxon>Bacteroidota</taxon>
        <taxon>Bacteroidia</taxon>
        <taxon>Bacteroidales</taxon>
        <taxon>Odoribacteraceae</taxon>
        <taxon>Odoribacter</taxon>
    </lineage>
</organism>
<evidence type="ECO:0000259" key="8">
    <source>
        <dbReference type="Pfam" id="PF14322"/>
    </source>
</evidence>
<dbReference type="GO" id="GO:0009279">
    <property type="term" value="C:cell outer membrane"/>
    <property type="evidence" value="ECO:0007669"/>
    <property type="project" value="UniProtKB-SubCell"/>
</dbReference>
<evidence type="ECO:0000313" key="10">
    <source>
        <dbReference type="EMBL" id="RGV27599.1"/>
    </source>
</evidence>
<dbReference type="Pfam" id="PF14322">
    <property type="entry name" value="SusD-like_3"/>
    <property type="match status" value="1"/>
</dbReference>
<dbReference type="PROSITE" id="PS51257">
    <property type="entry name" value="PROKAR_LIPOPROTEIN"/>
    <property type="match status" value="1"/>
</dbReference>
<comment type="subcellular location">
    <subcellularLocation>
        <location evidence="1">Cell outer membrane</location>
    </subcellularLocation>
</comment>
<protein>
    <submittedName>
        <fullName evidence="10">RagB/SusD family nutrient uptake outer membrane protein</fullName>
    </submittedName>
</protein>
<feature type="domain" description="RagB/SusD" evidence="7">
    <location>
        <begin position="336"/>
        <end position="625"/>
    </location>
</feature>